<dbReference type="AlphaFoldDB" id="A0A066RZ45"/>
<dbReference type="RefSeq" id="WP_036748309.1">
    <property type="nucleotide sequence ID" value="NZ_JAGSGC010000002.1"/>
</dbReference>
<dbReference type="OrthoDB" id="5916846at2"/>
<accession>A0A066RZ45</accession>
<name>A0A066RZ45_9GAMM</name>
<protein>
    <submittedName>
        <fullName evidence="1">Uncharacterized protein</fullName>
    </submittedName>
</protein>
<evidence type="ECO:0000313" key="2">
    <source>
        <dbReference type="Proteomes" id="UP000027192"/>
    </source>
</evidence>
<sequence>MLRLVSSQPDVPTEQIARHIADHAPALALSMLGTINGETSYDALRQTCTEQLHDWWQLCVASGTPDTPYESVYWYLLHLMESLEEHQLLGNCFIQFRVTAGAKYLLGIGEAPEKMQGIRP</sequence>
<gene>
    <name evidence="1" type="ORF">EA58_01945</name>
</gene>
<proteinExistence type="predicted"/>
<organism evidence="1 2">
    <name type="scientific">Photobacterium galatheae</name>
    <dbReference type="NCBI Taxonomy" id="1654360"/>
    <lineage>
        <taxon>Bacteria</taxon>
        <taxon>Pseudomonadati</taxon>
        <taxon>Pseudomonadota</taxon>
        <taxon>Gammaproteobacteria</taxon>
        <taxon>Vibrionales</taxon>
        <taxon>Vibrionaceae</taxon>
        <taxon>Photobacterium</taxon>
    </lineage>
</organism>
<comment type="caution">
    <text evidence="1">The sequence shown here is derived from an EMBL/GenBank/DDBJ whole genome shotgun (WGS) entry which is preliminary data.</text>
</comment>
<dbReference type="EMBL" id="JMIB01000004">
    <property type="protein sequence ID" value="KDM92972.1"/>
    <property type="molecule type" value="Genomic_DNA"/>
</dbReference>
<evidence type="ECO:0000313" key="1">
    <source>
        <dbReference type="EMBL" id="KDM92972.1"/>
    </source>
</evidence>
<dbReference type="Proteomes" id="UP000027192">
    <property type="component" value="Unassembled WGS sequence"/>
</dbReference>
<reference evidence="1 2" key="1">
    <citation type="submission" date="2014-04" db="EMBL/GenBank/DDBJ databases">
        <title>Draft genome sequence of Photobacterium halotolerans S2753: a solonamide, ngercheumicin and holomycin producer.</title>
        <authorList>
            <person name="Machado H.R."/>
            <person name="Gram L."/>
        </authorList>
    </citation>
    <scope>NUCLEOTIDE SEQUENCE [LARGE SCALE GENOMIC DNA]</scope>
    <source>
        <strain evidence="1 2">S2753</strain>
    </source>
</reference>
<keyword evidence="2" id="KW-1185">Reference proteome</keyword>
<dbReference type="STRING" id="1654360.EA58_01945"/>